<feature type="region of interest" description="Disordered" evidence="1">
    <location>
        <begin position="1072"/>
        <end position="1126"/>
    </location>
</feature>
<keyword evidence="3" id="KW-1185">Reference proteome</keyword>
<name>A0ABP0PCB5_9DINO</name>
<accession>A0ABP0PCB5</accession>
<proteinExistence type="predicted"/>
<evidence type="ECO:0000256" key="1">
    <source>
        <dbReference type="SAM" id="MobiDB-lite"/>
    </source>
</evidence>
<feature type="region of interest" description="Disordered" evidence="1">
    <location>
        <begin position="420"/>
        <end position="456"/>
    </location>
</feature>
<evidence type="ECO:0000313" key="2">
    <source>
        <dbReference type="EMBL" id="CAK9072632.1"/>
    </source>
</evidence>
<reference evidence="2 3" key="1">
    <citation type="submission" date="2024-02" db="EMBL/GenBank/DDBJ databases">
        <authorList>
            <person name="Chen Y."/>
            <person name="Shah S."/>
            <person name="Dougan E. K."/>
            <person name="Thang M."/>
            <person name="Chan C."/>
        </authorList>
    </citation>
    <scope>NUCLEOTIDE SEQUENCE [LARGE SCALE GENOMIC DNA]</scope>
</reference>
<feature type="region of interest" description="Disordered" evidence="1">
    <location>
        <begin position="568"/>
        <end position="588"/>
    </location>
</feature>
<sequence>MTSGTDRAKLPCYKDDEILVDSAGIPHFSGAVPSLFKEYRQRVLFAFQGLEGDGKTKEEEEHDLARKQRRFARRLIDGLHGEAWVACQELLKDSEALKATDAYKKVFEALAGIEKEVIIRKTEAFEKFFDRSHRRRGQDIYTYIREKRQCWRDLKHLDDASNMSEDLQAYFLLRGANLSREDRRAILLANRSAYTQEGIEQALKISYHDLHEREKARGGYDESRYVRRKGKGKGKRQYSHWVEDEPDSVEQDWLDELTEADPDTVTEYAAEAHDETEWEPEEPSSDIGASGDDEIFQAYAAMDRQRKGYQEQRQKLKNLQKSRGFFKGEFTWEERQKAISREKERSRCSACGRIGHWAGDPECGKTGGDSAKKKGKSRGKDKQKKGSANIVSEMPFPSYFTLGEGDEDLGFVCVTHDEDEMPIDAGDPDGRRRRIREQSESWSVVSFPDGPPEPDHGYAPERVVICGVPYQSVEASTEQTIQTLRELGMDVERVSITEEEQTLTLYDKRVTQLQELCVGFNIAHSGLKKNELIERLSKFFGGHPVPNRGGSGKKFIVKELKEGDQGIITPKAKPTAKPAAKSSPAPTLPEHAPFIGPHGRYTQDELFQEDVSIWHMKCEICQAAMIGKRNREDGGKFYACSRYPITGCRFTMNYRDGMIRFRESLARVQGLAAAGAGPSSGSEHVEEDRAYMVRSVLQENSRTLSAEFVDGDENLADPSLLALPEELERAYHQIGEGADANEAKLALIDTACGRLGTVFSAEIPEGNTPLLLSISALDSLDAVIFMRQRKIRLQELGVEAPLVQTRTKHRAIEVSFDNLFDPGEDTEKRAPILKSEAEDLALYFAEEAEESIFQDTTPLLQLDSLEEAFMVKLPDLTARGVRREDARKQLHAARFEALQRSAVSQRVLDHRMWIALKHNYNKAEDMATNGFSWTMIFEPWCGTFPVTRLAAATRGKPVKKRTGWLSNNEFILNQLGLQCECPPGAHEEIIGHRRSKEAAVYPRQLCEAILKGVEQSIVNDYIADRRSCPAILQSAFPVHVVDDDEVVDVSSGEEPPQPRAPGMSEKIRREMEEFEASLPPPPMPRTELSAEDEPETPFPVDPSGDRDVAVPEAEPVAPSRATAAPMTPSNVLRRRPRTQEVRRGAWSKLHGADVLLTLRELLRWSVDNGAVNWSVLEDQEQLAKRLKDMEVAQTDVNLILVSRVARRMKKPQPRLGPLEAPLRKAILLMDNDDVITTGWEEWTKQPVSSQIRALPTRPRQLAVMLFGKDAHASPPAEEPEPQEAADAKWNRVPRELRLALRILVAASPENLSLADDDEVKGRELSQQELKDERGQVFGGHIDVSMSNYALGMSKIKIDKSRGENVDAELNAEEKEILNSGAGELGWITRQLRSDLAFDNGCVQRCKKNPTIKDLLRLKQAIEAGDWIAVLLHEAFHGSVDLKNWPQIIEQRMRIYVTDARSVFVYLSKDATSTSSDKRMAIEGRMSIGLDVRSHLPDPSGPPVWSTLSRPDRPLFDRCAIARASSPWPFVETDLSAGKERGAVGAGEVSKLEISLVPSDPQVEVRPQRSRGRDGVAGCVGDVSGGIGRIGGLRFFGKEAIGYGGWVQKQRKVEHLQVRQIYLQIFDIEERSRHGMESPAAVLVWLGTVQDPPRLLADEVTVENVLLLLLRREDYTLPAGLAPEVVFEGVEAHVNPDTEHVVSRRHDRWEMCHCSDPDGRPPHGPVSWVFTPIDGRVCLAWLQHVKLNSLNRTDLDLH</sequence>
<dbReference type="Gene3D" id="3.30.65.10">
    <property type="entry name" value="Bacterial Topoisomerase I, domain 1"/>
    <property type="match status" value="1"/>
</dbReference>
<organism evidence="2 3">
    <name type="scientific">Durusdinium trenchii</name>
    <dbReference type="NCBI Taxonomy" id="1381693"/>
    <lineage>
        <taxon>Eukaryota</taxon>
        <taxon>Sar</taxon>
        <taxon>Alveolata</taxon>
        <taxon>Dinophyceae</taxon>
        <taxon>Suessiales</taxon>
        <taxon>Symbiodiniaceae</taxon>
        <taxon>Durusdinium</taxon>
    </lineage>
</organism>
<feature type="region of interest" description="Disordered" evidence="1">
    <location>
        <begin position="359"/>
        <end position="389"/>
    </location>
</feature>
<feature type="compositionally biased region" description="Low complexity" evidence="1">
    <location>
        <begin position="569"/>
        <end position="585"/>
    </location>
</feature>
<dbReference type="EMBL" id="CAXAMN010022784">
    <property type="protein sequence ID" value="CAK9072632.1"/>
    <property type="molecule type" value="Genomic_DNA"/>
</dbReference>
<comment type="caution">
    <text evidence="2">The sequence shown here is derived from an EMBL/GenBank/DDBJ whole genome shotgun (WGS) entry which is preliminary data.</text>
</comment>
<dbReference type="Proteomes" id="UP001642484">
    <property type="component" value="Unassembled WGS sequence"/>
</dbReference>
<feature type="region of interest" description="Disordered" evidence="1">
    <location>
        <begin position="1046"/>
        <end position="1065"/>
    </location>
</feature>
<evidence type="ECO:0000313" key="3">
    <source>
        <dbReference type="Proteomes" id="UP001642484"/>
    </source>
</evidence>
<gene>
    <name evidence="2" type="ORF">CCMP2556_LOCUS35744</name>
</gene>
<protein>
    <recommendedName>
        <fullName evidence="4">SAP domain-containing protein</fullName>
    </recommendedName>
</protein>
<feature type="compositionally biased region" description="Basic residues" evidence="1">
    <location>
        <begin position="373"/>
        <end position="385"/>
    </location>
</feature>
<feature type="region of interest" description="Disordered" evidence="1">
    <location>
        <begin position="269"/>
        <end position="289"/>
    </location>
</feature>
<evidence type="ECO:0008006" key="4">
    <source>
        <dbReference type="Google" id="ProtNLM"/>
    </source>
</evidence>